<evidence type="ECO:0000313" key="3">
    <source>
        <dbReference type="Proteomes" id="UP000184428"/>
    </source>
</evidence>
<feature type="region of interest" description="Disordered" evidence="1">
    <location>
        <begin position="39"/>
        <end position="83"/>
    </location>
</feature>
<reference evidence="2 3" key="1">
    <citation type="submission" date="2016-12" db="EMBL/GenBank/DDBJ databases">
        <authorList>
            <person name="Song W.-J."/>
            <person name="Kurnit D.M."/>
        </authorList>
    </citation>
    <scope>NUCLEOTIDE SEQUENCE [LARGE SCALE GENOMIC DNA]</scope>
    <source>
        <strain evidence="2 3">DSM 43162</strain>
    </source>
</reference>
<sequence length="83" mass="8490">MTLPEVTDVEQDRVDGGVLDEPATAKALATVVLRGLDCGAPDDGEVRTATGVERAGPTRPAGRNARIDTPATGRGGPRPTIPS</sequence>
<gene>
    <name evidence="2" type="ORF">SAMN05660350_04039</name>
</gene>
<dbReference type="InterPro" id="IPR054255">
    <property type="entry name" value="DUF6986"/>
</dbReference>
<dbReference type="Pfam" id="PF22484">
    <property type="entry name" value="DUF6986"/>
    <property type="match status" value="1"/>
</dbReference>
<organism evidence="2 3">
    <name type="scientific">Geodermatophilus obscurus</name>
    <dbReference type="NCBI Taxonomy" id="1861"/>
    <lineage>
        <taxon>Bacteria</taxon>
        <taxon>Bacillati</taxon>
        <taxon>Actinomycetota</taxon>
        <taxon>Actinomycetes</taxon>
        <taxon>Geodermatophilales</taxon>
        <taxon>Geodermatophilaceae</taxon>
        <taxon>Geodermatophilus</taxon>
    </lineage>
</organism>
<evidence type="ECO:0000313" key="2">
    <source>
        <dbReference type="EMBL" id="SHN86944.1"/>
    </source>
</evidence>
<dbReference type="EMBL" id="FRDM01000032">
    <property type="protein sequence ID" value="SHN86944.1"/>
    <property type="molecule type" value="Genomic_DNA"/>
</dbReference>
<protein>
    <submittedName>
        <fullName evidence="2">Uncharacterized protein</fullName>
    </submittedName>
</protein>
<proteinExistence type="predicted"/>
<evidence type="ECO:0000256" key="1">
    <source>
        <dbReference type="SAM" id="MobiDB-lite"/>
    </source>
</evidence>
<dbReference type="Proteomes" id="UP000184428">
    <property type="component" value="Unassembled WGS sequence"/>
</dbReference>
<name>A0A1M7UVF9_9ACTN</name>
<accession>A0A1M7UVF9</accession>
<dbReference type="AlphaFoldDB" id="A0A1M7UVF9"/>